<dbReference type="GO" id="GO:0008295">
    <property type="term" value="P:spermidine biosynthetic process"/>
    <property type="evidence" value="ECO:0007669"/>
    <property type="project" value="TreeGrafter"/>
</dbReference>
<sequence>MFLHLRRSRLLLSFIAFLLSIGSISIFISHSSQSADSKFPSFEQIDRICNGRRTKCFQVVDRIIPSSGEEEMVTRSLEILLPSGSTFIESKIRIRPVKHNATFVDSDTRLWKVDGEELESEYLRAMAIMPFLTRVFRLGRRKEQKKIALIGEGGASLLSHLRTLRDGIDTTIVEKEKNVVELSKRWFDVGEAVVVTADAIEWMRRKDDNATRYDVIFLDACERRSAQHCPDPLFTKEENVRSLHRILKDDTRALVVINFEIYHHKKWEMLHQQMDVLLSIFSHCISIDLKEGINMIVGCFTRPLPFYNSENQRASLDASMGFIVDQYSEAQSELLYGRIFNEFGVHSTIDGKRETILHPVDKQI</sequence>
<keyword evidence="2" id="KW-1185">Reference proteome</keyword>
<dbReference type="SUPFAM" id="SSF53335">
    <property type="entry name" value="S-adenosyl-L-methionine-dependent methyltransferases"/>
    <property type="match status" value="1"/>
</dbReference>
<dbReference type="PANTHER" id="PTHR11558:SF11">
    <property type="entry name" value="SPERMIDINE SYNTHASE"/>
    <property type="match status" value="1"/>
</dbReference>
<evidence type="ECO:0000313" key="2">
    <source>
        <dbReference type="Proteomes" id="UP001432027"/>
    </source>
</evidence>
<dbReference type="EMBL" id="BTSX01000006">
    <property type="protein sequence ID" value="GMT04894.1"/>
    <property type="molecule type" value="Genomic_DNA"/>
</dbReference>
<reference evidence="1" key="1">
    <citation type="submission" date="2023-10" db="EMBL/GenBank/DDBJ databases">
        <title>Genome assembly of Pristionchus species.</title>
        <authorList>
            <person name="Yoshida K."/>
            <person name="Sommer R.J."/>
        </authorList>
    </citation>
    <scope>NUCLEOTIDE SEQUENCE</scope>
    <source>
        <strain evidence="1">RS0144</strain>
    </source>
</reference>
<dbReference type="InterPro" id="IPR029063">
    <property type="entry name" value="SAM-dependent_MTases_sf"/>
</dbReference>
<gene>
    <name evidence="1" type="ORF">PENTCL1PPCAC_27068</name>
</gene>
<dbReference type="GO" id="GO:0004766">
    <property type="term" value="F:spermidine synthase activity"/>
    <property type="evidence" value="ECO:0007669"/>
    <property type="project" value="TreeGrafter"/>
</dbReference>
<proteinExistence type="predicted"/>
<name>A0AAV5UD53_9BILA</name>
<dbReference type="Gene3D" id="3.40.50.150">
    <property type="entry name" value="Vaccinia Virus protein VP39"/>
    <property type="match status" value="1"/>
</dbReference>
<accession>A0AAV5UD53</accession>
<protein>
    <submittedName>
        <fullName evidence="1">Uncharacterized protein</fullName>
    </submittedName>
</protein>
<comment type="caution">
    <text evidence="1">The sequence shown here is derived from an EMBL/GenBank/DDBJ whole genome shotgun (WGS) entry which is preliminary data.</text>
</comment>
<dbReference type="GO" id="GO:0005829">
    <property type="term" value="C:cytosol"/>
    <property type="evidence" value="ECO:0007669"/>
    <property type="project" value="TreeGrafter"/>
</dbReference>
<dbReference type="Proteomes" id="UP001432027">
    <property type="component" value="Unassembled WGS sequence"/>
</dbReference>
<dbReference type="InterPro" id="IPR001045">
    <property type="entry name" value="Spermi_synthase"/>
</dbReference>
<dbReference type="AlphaFoldDB" id="A0AAV5UD53"/>
<evidence type="ECO:0000313" key="1">
    <source>
        <dbReference type="EMBL" id="GMT04894.1"/>
    </source>
</evidence>
<organism evidence="1 2">
    <name type="scientific">Pristionchus entomophagus</name>
    <dbReference type="NCBI Taxonomy" id="358040"/>
    <lineage>
        <taxon>Eukaryota</taxon>
        <taxon>Metazoa</taxon>
        <taxon>Ecdysozoa</taxon>
        <taxon>Nematoda</taxon>
        <taxon>Chromadorea</taxon>
        <taxon>Rhabditida</taxon>
        <taxon>Rhabditina</taxon>
        <taxon>Diplogasteromorpha</taxon>
        <taxon>Diplogasteroidea</taxon>
        <taxon>Neodiplogasteridae</taxon>
        <taxon>Pristionchus</taxon>
    </lineage>
</organism>
<dbReference type="PANTHER" id="PTHR11558">
    <property type="entry name" value="SPERMIDINE/SPERMINE SYNTHASE"/>
    <property type="match status" value="1"/>
</dbReference>